<protein>
    <submittedName>
        <fullName evidence="1">Uncharacterized protein</fullName>
    </submittedName>
</protein>
<accession>A0A855UC39</accession>
<organism evidence="1 5">
    <name type="scientific">Enterococcus faecalis</name>
    <name type="common">Streptococcus faecalis</name>
    <dbReference type="NCBI Taxonomy" id="1351"/>
    <lineage>
        <taxon>Bacteria</taxon>
        <taxon>Bacillati</taxon>
        <taxon>Bacillota</taxon>
        <taxon>Bacilli</taxon>
        <taxon>Lactobacillales</taxon>
        <taxon>Enterococcaceae</taxon>
        <taxon>Enterococcus</taxon>
    </lineage>
</organism>
<reference evidence="1 5" key="1">
    <citation type="submission" date="2018-04" db="EMBL/GenBank/DDBJ databases">
        <authorList>
            <person name="Van Tyne D."/>
        </authorList>
    </citation>
    <scope>NUCLEOTIDE SEQUENCE [LARGE SCALE GENOMIC DNA]</scope>
    <source>
        <strain evidence="1 5">B2535</strain>
    </source>
</reference>
<evidence type="ECO:0000313" key="4">
    <source>
        <dbReference type="EMBL" id="WER42794.1"/>
    </source>
</evidence>
<name>A0A855UC39_ENTFL</name>
<dbReference type="EMBL" id="PZZH01000001">
    <property type="protein sequence ID" value="PTN76292.1"/>
    <property type="molecule type" value="Genomic_DNA"/>
</dbReference>
<dbReference type="Proteomes" id="UP000254396">
    <property type="component" value="Unassembled WGS sequence"/>
</dbReference>
<dbReference type="Proteomes" id="UP001222182">
    <property type="component" value="Chromosome"/>
</dbReference>
<evidence type="ECO:0000313" key="5">
    <source>
        <dbReference type="Proteomes" id="UP000244140"/>
    </source>
</evidence>
<dbReference type="RefSeq" id="WP_002387446.1">
    <property type="nucleotide sequence ID" value="NZ_AP031218.1"/>
</dbReference>
<sequence>MKNPYVQITDQEQYKKSIRRIPPKDPNIFLIERPTAGEIIALWWTTSSRGKSTDKYIPKYFKRIYRVDMIKQRKLFIKANVISEENNTYVLTELGEMLVHKYFYIIEEHNNSSNDSFNTERRKLADKILYSLGGEI</sequence>
<dbReference type="Proteomes" id="UP001221642">
    <property type="component" value="Chromosome"/>
</dbReference>
<evidence type="ECO:0000313" key="1">
    <source>
        <dbReference type="EMBL" id="PTN76292.1"/>
    </source>
</evidence>
<evidence type="ECO:0000313" key="6">
    <source>
        <dbReference type="Proteomes" id="UP000254396"/>
    </source>
</evidence>
<dbReference type="AlphaFoldDB" id="A0A855UC39"/>
<dbReference type="EMBL" id="CP119528">
    <property type="protein sequence ID" value="WER42794.1"/>
    <property type="molecule type" value="Genomic_DNA"/>
</dbReference>
<proteinExistence type="predicted"/>
<dbReference type="Proteomes" id="UP000244140">
    <property type="component" value="Unassembled WGS sequence"/>
</dbReference>
<evidence type="ECO:0000313" key="3">
    <source>
        <dbReference type="EMBL" id="WEH22503.1"/>
    </source>
</evidence>
<evidence type="ECO:0000313" key="2">
    <source>
        <dbReference type="EMBL" id="STP63702.1"/>
    </source>
</evidence>
<reference evidence="3 7" key="3">
    <citation type="submission" date="2023-02" db="EMBL/GenBank/DDBJ databases">
        <title>Results of the 2020 Genomic Proficiency Test for the network of European Union Reference Laboratory for Antimicrobial Resistance assessing whole genome sequencing capacities.</title>
        <authorList>
            <person name="Hoffmann M."/>
            <person name="Luo Y."/>
            <person name="Sorensen L.H."/>
            <person name="Pedersen S.K."/>
            <person name="Hendriksen R.S."/>
        </authorList>
    </citation>
    <scope>NUCLEOTIDE SEQUENCE [LARGE SCALE GENOMIC DNA]</scope>
    <source>
        <strain evidence="3 7">GENOMIC22-006</strain>
    </source>
</reference>
<dbReference type="EMBL" id="UGIX01000001">
    <property type="protein sequence ID" value="STP63702.1"/>
    <property type="molecule type" value="Genomic_DNA"/>
</dbReference>
<reference evidence="4 8" key="4">
    <citation type="submission" date="2023-03" db="EMBL/GenBank/DDBJ databases">
        <title>Complete genome sequence of an Enterococcus faecalis urinary isolate.</title>
        <authorList>
            <person name="Brauer A.L."/>
            <person name="Armbruster C.E."/>
        </authorList>
    </citation>
    <scope>NUCLEOTIDE SEQUENCE [LARGE SCALE GENOMIC DNA]</scope>
    <source>
        <strain evidence="4 8">3143</strain>
    </source>
</reference>
<reference evidence="2 6" key="2">
    <citation type="submission" date="2018-06" db="EMBL/GenBank/DDBJ databases">
        <authorList>
            <consortium name="Pathogen Informatics"/>
            <person name="Doyle S."/>
        </authorList>
    </citation>
    <scope>NUCLEOTIDE SEQUENCE [LARGE SCALE GENOMIC DNA]</scope>
    <source>
        <strain evidence="2 6">NCTC13379</strain>
    </source>
</reference>
<evidence type="ECO:0000313" key="8">
    <source>
        <dbReference type="Proteomes" id="UP001222182"/>
    </source>
</evidence>
<evidence type="ECO:0000313" key="7">
    <source>
        <dbReference type="Proteomes" id="UP001221642"/>
    </source>
</evidence>
<gene>
    <name evidence="1" type="ORF">DAI13_00265</name>
    <name evidence="2" type="ORF">NCTC13379_00546</name>
    <name evidence="4" type="ORF">P0083_00250</name>
    <name evidence="3" type="ORF">P0D81_00250</name>
</gene>
<dbReference type="EMBL" id="CP119159">
    <property type="protein sequence ID" value="WEH22503.1"/>
    <property type="molecule type" value="Genomic_DNA"/>
</dbReference>